<keyword evidence="3" id="KW-1185">Reference proteome</keyword>
<gene>
    <name evidence="2" type="ORF">NVV95_08335</name>
</gene>
<organism evidence="2 3">
    <name type="scientific">Herbiconiux gentiana</name>
    <dbReference type="NCBI Taxonomy" id="2970912"/>
    <lineage>
        <taxon>Bacteria</taxon>
        <taxon>Bacillati</taxon>
        <taxon>Actinomycetota</taxon>
        <taxon>Actinomycetes</taxon>
        <taxon>Micrococcales</taxon>
        <taxon>Microbacteriaceae</taxon>
        <taxon>Herbiconiux</taxon>
    </lineage>
</organism>
<dbReference type="Pfam" id="PF18480">
    <property type="entry name" value="DUF5615"/>
    <property type="match status" value="1"/>
</dbReference>
<accession>A0ABT2GI30</accession>
<reference evidence="2" key="1">
    <citation type="submission" date="2022-08" db="EMBL/GenBank/DDBJ databases">
        <authorList>
            <person name="Deng Y."/>
            <person name="Han X.-F."/>
            <person name="Zhang Y.-Q."/>
        </authorList>
    </citation>
    <scope>NUCLEOTIDE SEQUENCE</scope>
    <source>
        <strain evidence="2">CPCC 205716</strain>
    </source>
</reference>
<comment type="caution">
    <text evidence="2">The sequence shown here is derived from an EMBL/GenBank/DDBJ whole genome shotgun (WGS) entry which is preliminary data.</text>
</comment>
<dbReference type="RefSeq" id="WP_259486084.1">
    <property type="nucleotide sequence ID" value="NZ_JANTEZ010000003.1"/>
</dbReference>
<dbReference type="EMBL" id="JANTEZ010000003">
    <property type="protein sequence ID" value="MCS5714559.1"/>
    <property type="molecule type" value="Genomic_DNA"/>
</dbReference>
<proteinExistence type="predicted"/>
<dbReference type="InterPro" id="IPR041049">
    <property type="entry name" value="DUF5615"/>
</dbReference>
<evidence type="ECO:0000259" key="1">
    <source>
        <dbReference type="Pfam" id="PF18480"/>
    </source>
</evidence>
<evidence type="ECO:0000313" key="3">
    <source>
        <dbReference type="Proteomes" id="UP001165580"/>
    </source>
</evidence>
<protein>
    <submittedName>
        <fullName evidence="2">DUF5615 family PIN-like protein</fullName>
    </submittedName>
</protein>
<name>A0ABT2GI30_9MICO</name>
<feature type="domain" description="DUF5615" evidence="1">
    <location>
        <begin position="1"/>
        <end position="96"/>
    </location>
</feature>
<dbReference type="Proteomes" id="UP001165580">
    <property type="component" value="Unassembled WGS sequence"/>
</dbReference>
<sequence length="109" mass="11838">MRFLVDAQLPPALARMLTAHGHQAEHVADIGPVDVSDRELWLYALDRGAVLVTKDEDFPAMLALGGDGPAIVWIRVGNTRRQALIAWFEPLIGTVVATIEAGNGLVELR</sequence>
<evidence type="ECO:0000313" key="2">
    <source>
        <dbReference type="EMBL" id="MCS5714559.1"/>
    </source>
</evidence>